<reference evidence="1" key="5">
    <citation type="journal article" date="2004" name="J. Bacteriol.">
        <title>Characterization of the upper pathway genes for fluorene metabolism in Terrabacter sp. strain DBF63.</title>
        <authorList>
            <person name="Habe H."/>
            <person name="Chung J."/>
            <person name="Kato H."/>
            <person name="Ayabe Y."/>
            <person name="Kasuga K."/>
            <person name="Yoshida T."/>
            <person name="Nojiri H."/>
            <person name="Yamane H."/>
            <person name="Omori T."/>
        </authorList>
    </citation>
    <scope>NUCLEOTIDE SEQUENCE</scope>
    <source>
        <strain evidence="1">DBF63</strain>
        <plasmid evidence="1">pDBF1</plasmid>
    </source>
</reference>
<geneLocation type="plasmid" evidence="1">
    <name>pDBF1</name>
</geneLocation>
<dbReference type="EMBL" id="AP008980">
    <property type="protein sequence ID" value="BAE45064.1"/>
    <property type="molecule type" value="Genomic_DNA"/>
</dbReference>
<reference evidence="1" key="4">
    <citation type="journal article" date="2004" name="FEMS Microbiol. Lett.">
        <title>Genetic characterization of the dibenzofuran-degrading Actinobacteria carrying the dbfA1A2 gene homologues isolated from activated sludge.</title>
        <authorList>
            <person name="Noumura T."/>
            <person name="Habe H."/>
            <person name="Widada J."/>
            <person name="Chung J.S."/>
            <person name="Yoshida T."/>
            <person name="Nojiri H."/>
            <person name="Omori T."/>
        </authorList>
    </citation>
    <scope>NUCLEOTIDE SEQUENCE</scope>
    <source>
        <strain evidence="1">DBF63</strain>
        <plasmid evidence="1">pDBF1</plasmid>
    </source>
</reference>
<proteinExistence type="predicted"/>
<reference evidence="1" key="7">
    <citation type="journal article" date="2005" name="Microbiology (Mosc.)">
        <title>The fluorene catabolic linear plasmid in Terrabacter sp. strain DBF63 carries the beta-ketoadipate pathway genes, pcaRHGBDCFIJ, also found in proteobacteria.</title>
        <authorList>
            <person name="Habe H."/>
            <person name="Chung J.-S."/>
            <person name="Ishida A."/>
            <person name="Kasuga K."/>
            <person name="Ide K."/>
            <person name="Takemura T."/>
            <person name="Nojiri H."/>
            <person name="Yamane H."/>
            <person name="Omori T."/>
        </authorList>
    </citation>
    <scope>NUCLEOTIDE SEQUENCE</scope>
    <source>
        <strain evidence="1">DBF63</strain>
        <plasmid evidence="1">pDBF1</plasmid>
    </source>
</reference>
<protein>
    <recommendedName>
        <fullName evidence="2">Antitoxin Xre/MbcA/ParS-like toxin-binding domain-containing protein</fullName>
    </recommendedName>
</protein>
<sequence length="124" mass="13497">MNRLAVSTHERATTQDIHETTRQLVSGLGVTAVSFLAGAKDSKQASKWQRADGPNPRDKAAARLIAAHRAWQTLSSAENEYVARNWFIGANPRLGERSPLEVLREGEVTLTLQAAQAFVEGTDG</sequence>
<organism evidence="1">
    <name type="scientific">Terrabacter sp. (strain DBF63)</name>
    <dbReference type="NCBI Taxonomy" id="150395"/>
    <lineage>
        <taxon>Bacteria</taxon>
        <taxon>Bacillati</taxon>
        <taxon>Actinomycetota</taxon>
        <taxon>Actinomycetes</taxon>
        <taxon>Micrococcales</taxon>
        <taxon>Intrasporangiaceae</taxon>
        <taxon>Terrabacter</taxon>
    </lineage>
</organism>
<evidence type="ECO:0000313" key="1">
    <source>
        <dbReference type="EMBL" id="BAE45064.1"/>
    </source>
</evidence>
<name>Q3MNQ1_TERSD</name>
<reference evidence="1" key="6">
    <citation type="journal article" date="2005" name="Appl. Microbiol. Biotechnol.">
        <title>Characterization of [3Fe-4S] ferredoxin DbfA3, which functions in the angular dioxygenase system of Terrabacter sp. strain DBF63.</title>
        <authorList>
            <person name="Takagi T."/>
            <person name="Habe H."/>
            <person name="Yoshida T."/>
            <person name="Yamane H."/>
            <person name="Omori T."/>
            <person name="Nojiri H."/>
        </authorList>
    </citation>
    <scope>NUCLEOTIDE SEQUENCE</scope>
    <source>
        <strain evidence="1">DBF63</strain>
        <plasmid evidence="1">pDBF1</plasmid>
    </source>
</reference>
<reference evidence="1" key="2">
    <citation type="journal article" date="2001" name="Biochem. Biophys. Res. Commun.">
        <title>Isolation and characterization of the genes encoding a novel oxygenase component of angular dioxygenase from the gram-positive dibenzofuran-degrader Terrabacter sp. strain DBF63.</title>
        <authorList>
            <person name="Kasuga K."/>
            <person name="Habe H."/>
            <person name="Chung J."/>
            <person name="Yoshida T."/>
            <person name="Nojiri H."/>
            <person name="Yamane H."/>
            <person name="Omori T."/>
        </authorList>
    </citation>
    <scope>NUCLEOTIDE SEQUENCE</scope>
    <source>
        <strain evidence="1">DBF63</strain>
        <plasmid evidence="1">pDBF1</plasmid>
    </source>
</reference>
<keyword evidence="1" id="KW-0614">Plasmid</keyword>
<dbReference type="AlphaFoldDB" id="Q3MNQ1"/>
<evidence type="ECO:0008006" key="2">
    <source>
        <dbReference type="Google" id="ProtNLM"/>
    </source>
</evidence>
<accession>Q3MNQ1</accession>
<reference evidence="1" key="3">
    <citation type="journal article" date="2003" name="Appl. Microbiol. Biotechnol.">
        <title>Phthalate catabolic gene cluster is linked to the angular dioxygenase gene in Terrabacter sp. strain DBF63.</title>
        <authorList>
            <person name="Habe H."/>
            <person name="Miyakoshi M."/>
            <person name="Chung J."/>
            <person name="Kasuga K."/>
            <person name="Yoshida T."/>
            <person name="Nojiri H."/>
            <person name="Omori T."/>
        </authorList>
    </citation>
    <scope>NUCLEOTIDE SEQUENCE</scope>
    <source>
        <strain evidence="1">DBF63</strain>
        <plasmid evidence="1">pDBF1</plasmid>
    </source>
</reference>
<reference evidence="1" key="1">
    <citation type="journal article" date="1997" name="J. Ferment. Bioeng.">
        <title>Cloning and characterization of genes involved in the degradation of dibenzofuran by Terrabacter sp. strain DBF63.</title>
        <authorList>
            <person name="Kasuga K."/>
            <person name="Nojiri H."/>
            <person name="Yamane H."/>
            <person name="Kodama T."/>
            <person name="Omori T."/>
        </authorList>
    </citation>
    <scope>NUCLEOTIDE SEQUENCE</scope>
    <source>
        <strain evidence="1">DBF63</strain>
        <plasmid evidence="1">pDBF1</plasmid>
    </source>
</reference>